<sequence length="106" mass="12115">MIIQMPEEVLFKLVDYAKGLGRKEERIDSFKEPKFITQNQAHISYGKGNVAKWVKEGIVKRYKDADGKVRSGVRYNVVELDAAAFKCNYMKTLSPLAKAEMKEISK</sequence>
<comment type="caution">
    <text evidence="1">The sequence shown here is derived from an EMBL/GenBank/DDBJ whole genome shotgun (WGS) entry which is preliminary data.</text>
</comment>
<accession>A0A0I9UN59</accession>
<reference evidence="1" key="1">
    <citation type="book" date="2014" name="THE 24TH EUROPEAN CONGRESS OF CLINICAL MICROBIOLOGY AND INFECTIOUS DISEASES" publisher="ECCMID 2014" city="Barcelona, Spain">
        <title>Identification of resistance genes in three multidrug-resistant Bacteroides fragilis isolates by whole genome sequencing.</title>
        <editorList>
            <person name="Unknown"/>
            <person name="A."/>
        </editorList>
        <authorList>
            <person name="Sydenham T.V."/>
            <person name="Hasman H."/>
            <person name="Wang M."/>
            <person name="Soki J."/>
            <person name="Nagy E."/>
            <person name="Justesen U.S."/>
        </authorList>
    </citation>
    <scope>NUCLEOTIDE SEQUENCE</scope>
    <source>
        <strain evidence="1">DCMOUH0018B</strain>
    </source>
</reference>
<organism evidence="1">
    <name type="scientific">Bacteroides fragilis</name>
    <dbReference type="NCBI Taxonomy" id="817"/>
    <lineage>
        <taxon>Bacteria</taxon>
        <taxon>Pseudomonadati</taxon>
        <taxon>Bacteroidota</taxon>
        <taxon>Bacteroidia</taxon>
        <taxon>Bacteroidales</taxon>
        <taxon>Bacteroidaceae</taxon>
        <taxon>Bacteroides</taxon>
    </lineage>
</organism>
<protein>
    <submittedName>
        <fullName evidence="1">Uncharacterized protein</fullName>
    </submittedName>
</protein>
<gene>
    <name evidence="1" type="ORF">EE52_0215665</name>
</gene>
<name>A0A0I9UN59_BACFG</name>
<dbReference type="EMBL" id="JMZZ02000156">
    <property type="protein sequence ID" value="KFX73869.1"/>
    <property type="molecule type" value="Genomic_DNA"/>
</dbReference>
<evidence type="ECO:0000313" key="1">
    <source>
        <dbReference type="EMBL" id="KFX73869.1"/>
    </source>
</evidence>
<proteinExistence type="predicted"/>
<dbReference type="AlphaFoldDB" id="A0A0I9UN59"/>
<reference evidence="1" key="2">
    <citation type="submission" date="2014-07" db="EMBL/GenBank/DDBJ databases">
        <title>Genetics and epidemiology of antimicrobial resistance in B. fragilis group.</title>
        <authorList>
            <person name="Sydenham T.V."/>
            <person name="Hasman H."/>
            <person name="Kemp M."/>
            <person name="Justesen U.S."/>
        </authorList>
    </citation>
    <scope>NUCLEOTIDE SEQUENCE [LARGE SCALE GENOMIC DNA]</scope>
    <source>
        <strain evidence="1">DCMOUH0018B</strain>
    </source>
</reference>
<dbReference type="RefSeq" id="WP_005789488.1">
    <property type="nucleotide sequence ID" value="NZ_CAEUHN010000012.1"/>
</dbReference>